<dbReference type="OrthoDB" id="1492465at2"/>
<keyword evidence="3" id="KW-1185">Reference proteome</keyword>
<sequence length="136" mass="15022">MTDRDDIVEALAVVAAAIDARDWDTLRARFTPDTVAYGARGVDGLVAQLEAFIGGVGVTQHLLGNHRVTVDGDTARSLTYGRIHHVGAGPREGAFYECMGEYDDHWVRTDAGWQISRRWFEIRIELGDVAVLRPAQ</sequence>
<dbReference type="Pfam" id="PF13577">
    <property type="entry name" value="SnoaL_4"/>
    <property type="match status" value="1"/>
</dbReference>
<evidence type="ECO:0000259" key="1">
    <source>
        <dbReference type="Pfam" id="PF13577"/>
    </source>
</evidence>
<evidence type="ECO:0000313" key="2">
    <source>
        <dbReference type="EMBL" id="RNM11886.1"/>
    </source>
</evidence>
<dbReference type="Proteomes" id="UP000279994">
    <property type="component" value="Unassembled WGS sequence"/>
</dbReference>
<name>A0A3N0GI69_9ACTN</name>
<dbReference type="EMBL" id="RJSF01000047">
    <property type="protein sequence ID" value="RNM11886.1"/>
    <property type="molecule type" value="Genomic_DNA"/>
</dbReference>
<accession>A0A3N0GI69</accession>
<dbReference type="Gene3D" id="3.10.450.50">
    <property type="match status" value="1"/>
</dbReference>
<dbReference type="InterPro" id="IPR037401">
    <property type="entry name" value="SnoaL-like"/>
</dbReference>
<comment type="caution">
    <text evidence="2">The sequence shown here is derived from an EMBL/GenBank/DDBJ whole genome shotgun (WGS) entry which is preliminary data.</text>
</comment>
<dbReference type="SUPFAM" id="SSF54427">
    <property type="entry name" value="NTF2-like"/>
    <property type="match status" value="1"/>
</dbReference>
<protein>
    <submittedName>
        <fullName evidence="2">Nuclear transport factor 2 family protein</fullName>
    </submittedName>
</protein>
<dbReference type="AlphaFoldDB" id="A0A3N0GI69"/>
<evidence type="ECO:0000313" key="3">
    <source>
        <dbReference type="Proteomes" id="UP000279994"/>
    </source>
</evidence>
<dbReference type="RefSeq" id="WP_123225121.1">
    <property type="nucleotide sequence ID" value="NZ_RJSF01000047.1"/>
</dbReference>
<feature type="domain" description="SnoaL-like" evidence="1">
    <location>
        <begin position="2"/>
        <end position="118"/>
    </location>
</feature>
<gene>
    <name evidence="2" type="ORF">EFL26_22395</name>
</gene>
<reference evidence="2 3" key="1">
    <citation type="submission" date="2018-11" db="EMBL/GenBank/DDBJ databases">
        <authorList>
            <person name="Li F."/>
        </authorList>
    </citation>
    <scope>NUCLEOTIDE SEQUENCE [LARGE SCALE GENOMIC DNA]</scope>
    <source>
        <strain evidence="2 3">Gsoil 818</strain>
    </source>
</reference>
<organism evidence="2 3">
    <name type="scientific">Nocardioides pocheonensis</name>
    <dbReference type="NCBI Taxonomy" id="661485"/>
    <lineage>
        <taxon>Bacteria</taxon>
        <taxon>Bacillati</taxon>
        <taxon>Actinomycetota</taxon>
        <taxon>Actinomycetes</taxon>
        <taxon>Propionibacteriales</taxon>
        <taxon>Nocardioidaceae</taxon>
        <taxon>Nocardioides</taxon>
    </lineage>
</organism>
<dbReference type="InterPro" id="IPR032710">
    <property type="entry name" value="NTF2-like_dom_sf"/>
</dbReference>
<proteinExistence type="predicted"/>